<keyword evidence="2" id="KW-1185">Reference proteome</keyword>
<evidence type="ECO:0000313" key="2">
    <source>
        <dbReference type="Proteomes" id="UP000319557"/>
    </source>
</evidence>
<proteinExistence type="predicted"/>
<dbReference type="KEGG" id="ruv:EC9_24010"/>
<evidence type="ECO:0000313" key="1">
    <source>
        <dbReference type="EMBL" id="QDS88213.1"/>
    </source>
</evidence>
<accession>A0A517M017</accession>
<reference evidence="1 2" key="1">
    <citation type="submission" date="2019-02" db="EMBL/GenBank/DDBJ databases">
        <title>Deep-cultivation of Planctomycetes and their phenomic and genomic characterization uncovers novel biology.</title>
        <authorList>
            <person name="Wiegand S."/>
            <person name="Jogler M."/>
            <person name="Boedeker C."/>
            <person name="Pinto D."/>
            <person name="Vollmers J."/>
            <person name="Rivas-Marin E."/>
            <person name="Kohn T."/>
            <person name="Peeters S.H."/>
            <person name="Heuer A."/>
            <person name="Rast P."/>
            <person name="Oberbeckmann S."/>
            <person name="Bunk B."/>
            <person name="Jeske O."/>
            <person name="Meyerdierks A."/>
            <person name="Storesund J.E."/>
            <person name="Kallscheuer N."/>
            <person name="Luecker S."/>
            <person name="Lage O.M."/>
            <person name="Pohl T."/>
            <person name="Merkel B.J."/>
            <person name="Hornburger P."/>
            <person name="Mueller R.-W."/>
            <person name="Bruemmer F."/>
            <person name="Labrenz M."/>
            <person name="Spormann A.M."/>
            <person name="Op den Camp H."/>
            <person name="Overmann J."/>
            <person name="Amann R."/>
            <person name="Jetten M.S.M."/>
            <person name="Mascher T."/>
            <person name="Medema M.H."/>
            <person name="Devos D.P."/>
            <person name="Kaster A.-K."/>
            <person name="Ovreas L."/>
            <person name="Rohde M."/>
            <person name="Galperin M.Y."/>
            <person name="Jogler C."/>
        </authorList>
    </citation>
    <scope>NUCLEOTIDE SEQUENCE [LARGE SCALE GENOMIC DNA]</scope>
    <source>
        <strain evidence="1 2">EC9</strain>
    </source>
</reference>
<gene>
    <name evidence="1" type="ORF">EC9_24010</name>
</gene>
<organism evidence="1 2">
    <name type="scientific">Rosistilla ulvae</name>
    <dbReference type="NCBI Taxonomy" id="1930277"/>
    <lineage>
        <taxon>Bacteria</taxon>
        <taxon>Pseudomonadati</taxon>
        <taxon>Planctomycetota</taxon>
        <taxon>Planctomycetia</taxon>
        <taxon>Pirellulales</taxon>
        <taxon>Pirellulaceae</taxon>
        <taxon>Rosistilla</taxon>
    </lineage>
</organism>
<sequence>MTRARDAFLITCLRFVLVWGARRILITRLCFVTAMVRAGYDVTVSSLIVTSNPRSRIMS</sequence>
<dbReference type="AlphaFoldDB" id="A0A517M017"/>
<name>A0A517M017_9BACT</name>
<protein>
    <submittedName>
        <fullName evidence="1">Uncharacterized protein</fullName>
    </submittedName>
</protein>
<dbReference type="EMBL" id="CP036261">
    <property type="protein sequence ID" value="QDS88213.1"/>
    <property type="molecule type" value="Genomic_DNA"/>
</dbReference>
<dbReference type="Proteomes" id="UP000319557">
    <property type="component" value="Chromosome"/>
</dbReference>